<dbReference type="Gene3D" id="3.30.2160.10">
    <property type="entry name" value="Hect, E3 ligase catalytic domain"/>
    <property type="match status" value="1"/>
</dbReference>
<evidence type="ECO:0000256" key="4">
    <source>
        <dbReference type="ARBA" id="ARBA00022679"/>
    </source>
</evidence>
<feature type="compositionally biased region" description="Polar residues" evidence="7">
    <location>
        <begin position="9"/>
        <end position="23"/>
    </location>
</feature>
<proteinExistence type="predicted"/>
<name>A0A1Z5JHH4_FISSO</name>
<feature type="region of interest" description="Disordered" evidence="7">
    <location>
        <begin position="168"/>
        <end position="187"/>
    </location>
</feature>
<keyword evidence="4 9" id="KW-0808">Transferase</keyword>
<comment type="catalytic activity">
    <reaction evidence="1">
        <text>S-ubiquitinyl-[E2 ubiquitin-conjugating enzyme]-L-cysteine + [acceptor protein]-L-lysine = [E2 ubiquitin-conjugating enzyme]-L-cysteine + N(6)-ubiquitinyl-[acceptor protein]-L-lysine.</text>
        <dbReference type="EC" id="2.3.2.26"/>
    </reaction>
</comment>
<accession>A0A1Z5JHH4</accession>
<dbReference type="PROSITE" id="PS50237">
    <property type="entry name" value="HECT"/>
    <property type="match status" value="1"/>
</dbReference>
<protein>
    <recommendedName>
        <fullName evidence="3">HECT-type E3 ubiquitin transferase</fullName>
        <ecNumber evidence="3">2.3.2.26</ecNumber>
    </recommendedName>
</protein>
<gene>
    <name evidence="9" type="ORF">FisN_36Lh010</name>
</gene>
<dbReference type="CDD" id="cd00078">
    <property type="entry name" value="HECTc"/>
    <property type="match status" value="1"/>
</dbReference>
<dbReference type="OrthoDB" id="8068875at2759"/>
<feature type="region of interest" description="Disordered" evidence="7">
    <location>
        <begin position="1"/>
        <end position="41"/>
    </location>
</feature>
<feature type="region of interest" description="Disordered" evidence="7">
    <location>
        <begin position="75"/>
        <end position="126"/>
    </location>
</feature>
<dbReference type="SUPFAM" id="SSF56204">
    <property type="entry name" value="Hect, E3 ligase catalytic domain"/>
    <property type="match status" value="1"/>
</dbReference>
<dbReference type="GO" id="GO:0005737">
    <property type="term" value="C:cytoplasm"/>
    <property type="evidence" value="ECO:0007669"/>
    <property type="project" value="TreeGrafter"/>
</dbReference>
<feature type="compositionally biased region" description="Low complexity" evidence="7">
    <location>
        <begin position="91"/>
        <end position="111"/>
    </location>
</feature>
<dbReference type="GO" id="GO:0016567">
    <property type="term" value="P:protein ubiquitination"/>
    <property type="evidence" value="ECO:0007669"/>
    <property type="project" value="TreeGrafter"/>
</dbReference>
<keyword evidence="9" id="KW-0012">Acyltransferase</keyword>
<dbReference type="InterPro" id="IPR035983">
    <property type="entry name" value="Hect_E3_ubiquitin_ligase"/>
</dbReference>
<dbReference type="FunFam" id="3.30.2160.10:FF:000002">
    <property type="entry name" value="Putative Ubiquitin-protein ligase E3C"/>
    <property type="match status" value="1"/>
</dbReference>
<dbReference type="FunFam" id="3.90.1750.10:FF:000079">
    <property type="entry name" value="E3 ubiquitin-protein ligase"/>
    <property type="match status" value="1"/>
</dbReference>
<dbReference type="InterPro" id="IPR000569">
    <property type="entry name" value="HECT_dom"/>
</dbReference>
<comment type="caution">
    <text evidence="9">The sequence shown here is derived from an EMBL/GenBank/DDBJ whole genome shotgun (WGS) entry which is preliminary data.</text>
</comment>
<dbReference type="Proteomes" id="UP000198406">
    <property type="component" value="Unassembled WGS sequence"/>
</dbReference>
<feature type="domain" description="HECT" evidence="8">
    <location>
        <begin position="407"/>
        <end position="752"/>
    </location>
</feature>
<evidence type="ECO:0000259" key="8">
    <source>
        <dbReference type="PROSITE" id="PS50237"/>
    </source>
</evidence>
<evidence type="ECO:0000256" key="6">
    <source>
        <dbReference type="PROSITE-ProRule" id="PRU00104"/>
    </source>
</evidence>
<dbReference type="AlphaFoldDB" id="A0A1Z5JHH4"/>
<reference evidence="9 10" key="1">
    <citation type="journal article" date="2015" name="Plant Cell">
        <title>Oil accumulation by the oleaginous diatom Fistulifera solaris as revealed by the genome and transcriptome.</title>
        <authorList>
            <person name="Tanaka T."/>
            <person name="Maeda Y."/>
            <person name="Veluchamy A."/>
            <person name="Tanaka M."/>
            <person name="Abida H."/>
            <person name="Marechal E."/>
            <person name="Bowler C."/>
            <person name="Muto M."/>
            <person name="Sunaga Y."/>
            <person name="Tanaka M."/>
            <person name="Yoshino T."/>
            <person name="Taniguchi T."/>
            <person name="Fukuda Y."/>
            <person name="Nemoto M."/>
            <person name="Matsumoto M."/>
            <person name="Wong P.S."/>
            <person name="Aburatani S."/>
            <person name="Fujibuchi W."/>
        </authorList>
    </citation>
    <scope>NUCLEOTIDE SEQUENCE [LARGE SCALE GENOMIC DNA]</scope>
    <source>
        <strain evidence="9 10">JPCC DA0580</strain>
    </source>
</reference>
<evidence type="ECO:0000256" key="3">
    <source>
        <dbReference type="ARBA" id="ARBA00012485"/>
    </source>
</evidence>
<dbReference type="FunFam" id="3.30.2410.10:FF:000009">
    <property type="entry name" value="Probable E3 ubiquitin-protein ligase HECTD2"/>
    <property type="match status" value="1"/>
</dbReference>
<dbReference type="Gene3D" id="3.30.2410.10">
    <property type="entry name" value="Hect, E3 ligase catalytic domain"/>
    <property type="match status" value="1"/>
</dbReference>
<evidence type="ECO:0000313" key="9">
    <source>
        <dbReference type="EMBL" id="GAX13457.1"/>
    </source>
</evidence>
<keyword evidence="10" id="KW-1185">Reference proteome</keyword>
<dbReference type="PANTHER" id="PTHR11254:SF440">
    <property type="entry name" value="E3 UBIQUITIN-PROTEIN LIGASE NEDD-4"/>
    <property type="match status" value="1"/>
</dbReference>
<dbReference type="Pfam" id="PF00632">
    <property type="entry name" value="HECT"/>
    <property type="match status" value="1"/>
</dbReference>
<evidence type="ECO:0000256" key="7">
    <source>
        <dbReference type="SAM" id="MobiDB-lite"/>
    </source>
</evidence>
<organism evidence="9 10">
    <name type="scientific">Fistulifera solaris</name>
    <name type="common">Oleaginous diatom</name>
    <dbReference type="NCBI Taxonomy" id="1519565"/>
    <lineage>
        <taxon>Eukaryota</taxon>
        <taxon>Sar</taxon>
        <taxon>Stramenopiles</taxon>
        <taxon>Ochrophyta</taxon>
        <taxon>Bacillariophyta</taxon>
        <taxon>Bacillariophyceae</taxon>
        <taxon>Bacillariophycidae</taxon>
        <taxon>Naviculales</taxon>
        <taxon>Naviculaceae</taxon>
        <taxon>Fistulifera</taxon>
    </lineage>
</organism>
<keyword evidence="5 6" id="KW-0833">Ubl conjugation pathway</keyword>
<dbReference type="EC" id="2.3.2.26" evidence="3"/>
<feature type="active site" description="Glycyl thioester intermediate" evidence="6">
    <location>
        <position position="719"/>
    </location>
</feature>
<dbReference type="InterPro" id="IPR050409">
    <property type="entry name" value="E3_ubiq-protein_ligase"/>
</dbReference>
<evidence type="ECO:0000256" key="1">
    <source>
        <dbReference type="ARBA" id="ARBA00000885"/>
    </source>
</evidence>
<dbReference type="GO" id="GO:0006511">
    <property type="term" value="P:ubiquitin-dependent protein catabolic process"/>
    <property type="evidence" value="ECO:0007669"/>
    <property type="project" value="TreeGrafter"/>
</dbReference>
<dbReference type="PANTHER" id="PTHR11254">
    <property type="entry name" value="HECT DOMAIN UBIQUITIN-PROTEIN LIGASE"/>
    <property type="match status" value="1"/>
</dbReference>
<evidence type="ECO:0000256" key="2">
    <source>
        <dbReference type="ARBA" id="ARBA00004906"/>
    </source>
</evidence>
<sequence>MRLFKKGSSGPSNNTKNRANSSPNVNVKSKGSGGGTVSADGKSTVFRVPIPDSVQPGQEFQVYAGNRIVRVKCPPNSQPGQFLQITVPIDPNESSNNNNSNKPNAGAANKSLPPDSPNVCPVEDRDGGPPAYMVTIPEGIRGGSQFPVTIQGQQLVVTCPPNAAPGTKVRIVPPPPPPDDVESSVGISGNPDSKRKLMADEETQLFEVQVPQGVKPGQSFALLAAGVRVLVTCPLNAGPGQRIRFKLPKALTTKRKPRSEAVEIKLSYDKDGWTRTIRVSDMKFQWVRMDDNGDIDTNTRFDAEKSAYVRKLTFQPGGDERVRDGVMTLVPASDAFVDSRVKAYNGEVLVSYSEIAEAQVKGFEEKAVWFQEKCQKLRVEWSEGHMRINVRRNFLLEDSVDAVMSLNRKDLRKVWRFEFIGEMGIDAGGLTREWFELVTQEIFDPDMGLWMSSETNQMCMQINPASKFVCDDYLVYYRFLGRVMGKALFEMQLVNGHMVQYIYKHLLGWPITFKDIATIDEEYHQNLKQLKDLHENGEDLEMLCLDFSTTQEFMGAKEEVDLVPGGSNIEVTNDNFPEYLEACLRYRMMDRVKDQLTELLLGFFDVIPEPLLTVFDFQEIELLMCGLPKIDMDDWREHTEYSGEYEHVNGDYPTCHWFWEVVDEFDQEMKARLLQFVTGTSGVPARGFGVLQGNDGNIRKFTIHGVHVGVCLYPRAHTCFNRIDLPMYETKDELREKLKLAVTMVATGFDIE</sequence>
<dbReference type="Gene3D" id="3.90.1750.10">
    <property type="entry name" value="Hect, E3 ligase catalytic domains"/>
    <property type="match status" value="1"/>
</dbReference>
<dbReference type="SMART" id="SM00119">
    <property type="entry name" value="HECTc"/>
    <property type="match status" value="1"/>
</dbReference>
<evidence type="ECO:0000256" key="5">
    <source>
        <dbReference type="ARBA" id="ARBA00022786"/>
    </source>
</evidence>
<comment type="pathway">
    <text evidence="2">Protein modification; protein ubiquitination.</text>
</comment>
<dbReference type="InParanoid" id="A0A1Z5JHH4"/>
<evidence type="ECO:0000313" key="10">
    <source>
        <dbReference type="Proteomes" id="UP000198406"/>
    </source>
</evidence>
<dbReference type="EMBL" id="BDSP01000067">
    <property type="protein sequence ID" value="GAX13457.1"/>
    <property type="molecule type" value="Genomic_DNA"/>
</dbReference>
<dbReference type="GO" id="GO:0061630">
    <property type="term" value="F:ubiquitin protein ligase activity"/>
    <property type="evidence" value="ECO:0007669"/>
    <property type="project" value="UniProtKB-EC"/>
</dbReference>